<name>A0A8S5PLU9_9CAUD</name>
<organism evidence="7">
    <name type="scientific">Siphoviridae sp. ct8M020</name>
    <dbReference type="NCBI Taxonomy" id="2825362"/>
    <lineage>
        <taxon>Viruses</taxon>
        <taxon>Duplodnaviria</taxon>
        <taxon>Heunggongvirae</taxon>
        <taxon>Uroviricota</taxon>
        <taxon>Caudoviricetes</taxon>
    </lineage>
</organism>
<reference evidence="7" key="1">
    <citation type="journal article" date="2021" name="Proc. Natl. Acad. Sci. U.S.A.">
        <title>A Catalog of Tens of Thousands of Viruses from Human Metagenomes Reveals Hidden Associations with Chronic Diseases.</title>
        <authorList>
            <person name="Tisza M.J."/>
            <person name="Buck C.B."/>
        </authorList>
    </citation>
    <scope>NUCLEOTIDE SEQUENCE</scope>
    <source>
        <strain evidence="7">Ct8M020</strain>
    </source>
</reference>
<evidence type="ECO:0000256" key="4">
    <source>
        <dbReference type="ARBA" id="ARBA00022801"/>
    </source>
</evidence>
<dbReference type="EC" id="3.2.1.17" evidence="3"/>
<evidence type="ECO:0000313" key="7">
    <source>
        <dbReference type="EMBL" id="DAE07393.1"/>
    </source>
</evidence>
<accession>A0A8S5PLU9</accession>
<dbReference type="InterPro" id="IPR017853">
    <property type="entry name" value="GH"/>
</dbReference>
<dbReference type="GO" id="GO:0009253">
    <property type="term" value="P:peptidoglycan catabolic process"/>
    <property type="evidence" value="ECO:0007669"/>
    <property type="project" value="InterPro"/>
</dbReference>
<evidence type="ECO:0000256" key="5">
    <source>
        <dbReference type="ARBA" id="ARBA00023295"/>
    </source>
</evidence>
<dbReference type="EMBL" id="BK015449">
    <property type="protein sequence ID" value="DAE07393.1"/>
    <property type="molecule type" value="Genomic_DNA"/>
</dbReference>
<comment type="catalytic activity">
    <reaction evidence="1">
        <text>Hydrolysis of (1-&gt;4)-beta-linkages between N-acetylmuramic acid and N-acetyl-D-glucosamine residues in a peptidoglycan and between N-acetyl-D-glucosamine residues in chitodextrins.</text>
        <dbReference type="EC" id="3.2.1.17"/>
    </reaction>
</comment>
<comment type="similarity">
    <text evidence="2">Belongs to the glycosyl hydrolase 25 family.</text>
</comment>
<dbReference type="Gene3D" id="3.20.20.80">
    <property type="entry name" value="Glycosidases"/>
    <property type="match status" value="1"/>
</dbReference>
<dbReference type="SMART" id="SM01095">
    <property type="entry name" value="Cpl-7"/>
    <property type="match status" value="2"/>
</dbReference>
<keyword evidence="5" id="KW-0326">Glycosidase</keyword>
<evidence type="ECO:0000256" key="1">
    <source>
        <dbReference type="ARBA" id="ARBA00000632"/>
    </source>
</evidence>
<protein>
    <recommendedName>
        <fullName evidence="3">lysozyme</fullName>
        <ecNumber evidence="3">3.2.1.17</ecNumber>
    </recommendedName>
</protein>
<dbReference type="SMART" id="SM00641">
    <property type="entry name" value="Glyco_25"/>
    <property type="match status" value="1"/>
</dbReference>
<dbReference type="GO" id="GO:0003796">
    <property type="term" value="F:lysozyme activity"/>
    <property type="evidence" value="ECO:0007669"/>
    <property type="project" value="UniProtKB-EC"/>
</dbReference>
<feature type="domain" description="Cpl-7 lysozyme C-terminal" evidence="6">
    <location>
        <begin position="217"/>
        <end position="258"/>
    </location>
</feature>
<sequence length="303" mass="35439">MNGFDISSHQTGIDLSKIDCDFIITKATEGYYYTNPDFVRSFEQGIATGKRMGIYHYANGTDPIREAKFFLKKIEPYLGKAILCLDWERSNNRSYGYNDADWCMRFMDYVYDTVGIKMFLYISAGLRHKFQKVLDKYYFWAAQYADFSPVYKFQEHPWNEGAYECEIRQYTSCFWMPGIWRSRLDTNKAYITPEQWDAMAAPLQEVPEDPAESKYTTDELAQQVLNGKWGNGGERRRLLEEAGYNYEEVQARVNAILADENITRLAREVIAGKYGNGNERREKLGEMYQPVQKRVNQLLGYRC</sequence>
<evidence type="ECO:0000256" key="2">
    <source>
        <dbReference type="ARBA" id="ARBA00010646"/>
    </source>
</evidence>
<dbReference type="InterPro" id="IPR018077">
    <property type="entry name" value="Glyco_hydro_fam25_subgr"/>
</dbReference>
<evidence type="ECO:0000256" key="3">
    <source>
        <dbReference type="ARBA" id="ARBA00012732"/>
    </source>
</evidence>
<dbReference type="SUPFAM" id="SSF51445">
    <property type="entry name" value="(Trans)glycosidases"/>
    <property type="match status" value="1"/>
</dbReference>
<dbReference type="InterPro" id="IPR002053">
    <property type="entry name" value="Glyco_hydro_25"/>
</dbReference>
<feature type="domain" description="Cpl-7 lysozyme C-terminal" evidence="6">
    <location>
        <begin position="262"/>
        <end position="300"/>
    </location>
</feature>
<proteinExistence type="inferred from homology"/>
<dbReference type="PANTHER" id="PTHR34135">
    <property type="entry name" value="LYSOZYME"/>
    <property type="match status" value="1"/>
</dbReference>
<dbReference type="InterPro" id="IPR013168">
    <property type="entry name" value="Cpl_7_lyso_C"/>
</dbReference>
<keyword evidence="4" id="KW-0378">Hydrolase</keyword>
<dbReference type="GO" id="GO:0016052">
    <property type="term" value="P:carbohydrate catabolic process"/>
    <property type="evidence" value="ECO:0007669"/>
    <property type="project" value="TreeGrafter"/>
</dbReference>
<dbReference type="Pfam" id="PF08230">
    <property type="entry name" value="CW_7"/>
    <property type="match status" value="2"/>
</dbReference>
<evidence type="ECO:0000259" key="6">
    <source>
        <dbReference type="SMART" id="SM01095"/>
    </source>
</evidence>
<dbReference type="PANTHER" id="PTHR34135:SF2">
    <property type="entry name" value="LYSOZYME"/>
    <property type="match status" value="1"/>
</dbReference>
<dbReference type="PROSITE" id="PS51904">
    <property type="entry name" value="GLYCOSYL_HYDROL_F25_2"/>
    <property type="match status" value="1"/>
</dbReference>
<dbReference type="Pfam" id="PF01183">
    <property type="entry name" value="Glyco_hydro_25"/>
    <property type="match status" value="1"/>
</dbReference>
<dbReference type="GO" id="GO:0016998">
    <property type="term" value="P:cell wall macromolecule catabolic process"/>
    <property type="evidence" value="ECO:0007669"/>
    <property type="project" value="InterPro"/>
</dbReference>